<evidence type="ECO:0000313" key="2">
    <source>
        <dbReference type="Proteomes" id="UP001626550"/>
    </source>
</evidence>
<dbReference type="PANTHER" id="PTHR16317">
    <property type="entry name" value="INTEGRIN ALPHA REPEAT DOMAIN-CONTAINING"/>
    <property type="match status" value="1"/>
</dbReference>
<evidence type="ECO:0000313" key="1">
    <source>
        <dbReference type="EMBL" id="KAL3314663.1"/>
    </source>
</evidence>
<dbReference type="InterPro" id="IPR031793">
    <property type="entry name" value="KICSTOR_ITFG2"/>
</dbReference>
<dbReference type="Pfam" id="PF15907">
    <property type="entry name" value="Itfg2"/>
    <property type="match status" value="1"/>
</dbReference>
<dbReference type="PANTHER" id="PTHR16317:SF1">
    <property type="entry name" value="KICSTOR COMPLEX PROTEIN ITFG2"/>
    <property type="match status" value="1"/>
</dbReference>
<dbReference type="Proteomes" id="UP001626550">
    <property type="component" value="Unassembled WGS sequence"/>
</dbReference>
<organism evidence="1 2">
    <name type="scientific">Cichlidogyrus casuarinus</name>
    <dbReference type="NCBI Taxonomy" id="1844966"/>
    <lineage>
        <taxon>Eukaryota</taxon>
        <taxon>Metazoa</taxon>
        <taxon>Spiralia</taxon>
        <taxon>Lophotrochozoa</taxon>
        <taxon>Platyhelminthes</taxon>
        <taxon>Monogenea</taxon>
        <taxon>Monopisthocotylea</taxon>
        <taxon>Dactylogyridea</taxon>
        <taxon>Ancyrocephalidae</taxon>
        <taxon>Cichlidogyrus</taxon>
    </lineage>
</organism>
<name>A0ABD2Q4Z0_9PLAT</name>
<accession>A0ABD2Q4Z0</accession>
<dbReference type="AlphaFoldDB" id="A0ABD2Q4Z0"/>
<comment type="caution">
    <text evidence="1">The sequence shown here is derived from an EMBL/GenBank/DDBJ whole genome shotgun (WGS) entry which is preliminary data.</text>
</comment>
<keyword evidence="2" id="KW-1185">Reference proteome</keyword>
<gene>
    <name evidence="1" type="ORF">Ciccas_006712</name>
</gene>
<protein>
    <submittedName>
        <fullName evidence="1">Uncharacterized protein</fullName>
    </submittedName>
</protein>
<sequence length="96" mass="10911">MCYIFDATERKDSSHLQLLHRQNIPPNVKDICIIPGHGPCEVAFAHSDRVVRLYRWKQQSSEQGSLELVMKWELAGQIGRITLHVKDGVKDVGISD</sequence>
<dbReference type="EMBL" id="JBJKFK010000937">
    <property type="protein sequence ID" value="KAL3314663.1"/>
    <property type="molecule type" value="Genomic_DNA"/>
</dbReference>
<proteinExistence type="predicted"/>
<reference evidence="1 2" key="1">
    <citation type="submission" date="2024-11" db="EMBL/GenBank/DDBJ databases">
        <title>Adaptive evolution of stress response genes in parasites aligns with host niche diversity.</title>
        <authorList>
            <person name="Hahn C."/>
            <person name="Resl P."/>
        </authorList>
    </citation>
    <scope>NUCLEOTIDE SEQUENCE [LARGE SCALE GENOMIC DNA]</scope>
    <source>
        <strain evidence="1">EGGRZ-B1_66</strain>
        <tissue evidence="1">Body</tissue>
    </source>
</reference>